<feature type="compositionally biased region" description="Polar residues" evidence="1">
    <location>
        <begin position="41"/>
        <end position="71"/>
    </location>
</feature>
<organism evidence="3 4">
    <name type="scientific">Alicyclobacillus mengziensis</name>
    <dbReference type="NCBI Taxonomy" id="2931921"/>
    <lineage>
        <taxon>Bacteria</taxon>
        <taxon>Bacillati</taxon>
        <taxon>Bacillota</taxon>
        <taxon>Bacilli</taxon>
        <taxon>Bacillales</taxon>
        <taxon>Alicyclobacillaceae</taxon>
        <taxon>Alicyclobacillus</taxon>
    </lineage>
</organism>
<feature type="compositionally biased region" description="Basic and acidic residues" evidence="1">
    <location>
        <begin position="109"/>
        <end position="118"/>
    </location>
</feature>
<reference evidence="3 4" key="1">
    <citation type="submission" date="2021-02" db="EMBL/GenBank/DDBJ databases">
        <title>Alicyclobacillus curvatus sp. nov. and Alicyclobacillus mengziensis sp. nov., two acidophilic bacteria isolated from acid mine drainage.</title>
        <authorList>
            <person name="Huang Y."/>
        </authorList>
    </citation>
    <scope>NUCLEOTIDE SEQUENCE [LARGE SCALE GENOMIC DNA]</scope>
    <source>
        <strain evidence="3 4">S30H14</strain>
    </source>
</reference>
<gene>
    <name evidence="3" type="ORF">JZ786_23430</name>
</gene>
<evidence type="ECO:0000313" key="4">
    <source>
        <dbReference type="Proteomes" id="UP000663505"/>
    </source>
</evidence>
<keyword evidence="2" id="KW-0732">Signal</keyword>
<feature type="region of interest" description="Disordered" evidence="1">
    <location>
        <begin position="41"/>
        <end position="133"/>
    </location>
</feature>
<evidence type="ECO:0000256" key="1">
    <source>
        <dbReference type="SAM" id="MobiDB-lite"/>
    </source>
</evidence>
<dbReference type="RefSeq" id="WP_206656662.1">
    <property type="nucleotide sequence ID" value="NZ_CP071182.1"/>
</dbReference>
<proteinExistence type="predicted"/>
<dbReference type="AlphaFoldDB" id="A0A9X7W0X8"/>
<dbReference type="KEGG" id="afx:JZ786_23430"/>
<dbReference type="Proteomes" id="UP000663505">
    <property type="component" value="Chromosome"/>
</dbReference>
<feature type="chain" id="PRO_5040770346" evidence="2">
    <location>
        <begin position="30"/>
        <end position="133"/>
    </location>
</feature>
<dbReference type="EMBL" id="CP071182">
    <property type="protein sequence ID" value="QSO47303.1"/>
    <property type="molecule type" value="Genomic_DNA"/>
</dbReference>
<keyword evidence="4" id="KW-1185">Reference proteome</keyword>
<feature type="compositionally biased region" description="Polar residues" evidence="1">
    <location>
        <begin position="81"/>
        <end position="99"/>
    </location>
</feature>
<accession>A0A9X7W0X8</accession>
<feature type="signal peptide" evidence="2">
    <location>
        <begin position="1"/>
        <end position="29"/>
    </location>
</feature>
<protein>
    <submittedName>
        <fullName evidence="3">Uncharacterized protein</fullName>
    </submittedName>
</protein>
<evidence type="ECO:0000313" key="3">
    <source>
        <dbReference type="EMBL" id="QSO47303.1"/>
    </source>
</evidence>
<evidence type="ECO:0000256" key="2">
    <source>
        <dbReference type="SAM" id="SignalP"/>
    </source>
</evidence>
<name>A0A9X7W0X8_9BACL</name>
<sequence>MMGPIKGLVLGVSALALAGLLGTLPPHSAAGLVDSSQPLLTNTNTLGSGAVQNAKLSGKNSPSPAVASNSGSGSGHAPGAQTGSSIQQGPIQFSQSAQPPSGVRRFKHDHGEHRHDDGWQQGTAGNDQGYGDN</sequence>